<gene>
    <name evidence="3" type="ORF">GMES_1792</name>
</gene>
<comment type="caution">
    <text evidence="3">The sequence shown here is derived from an EMBL/GenBank/DDBJ whole genome shotgun (WGS) entry which is preliminary data.</text>
</comment>
<name>K6Z505_9ALTE</name>
<proteinExistence type="predicted"/>
<evidence type="ECO:0008006" key="5">
    <source>
        <dbReference type="Google" id="ProtNLM"/>
    </source>
</evidence>
<evidence type="ECO:0000256" key="2">
    <source>
        <dbReference type="SAM" id="Coils"/>
    </source>
</evidence>
<reference evidence="3 4" key="1">
    <citation type="journal article" date="2017" name="Antonie Van Leeuwenhoek">
        <title>Rhizobium rhizosphaerae sp. nov., a novel species isolated from rice rhizosphere.</title>
        <authorList>
            <person name="Zhao J.J."/>
            <person name="Zhang J."/>
            <person name="Zhang R.J."/>
            <person name="Zhang C.W."/>
            <person name="Yin H.Q."/>
            <person name="Zhang X.X."/>
        </authorList>
    </citation>
    <scope>NUCLEOTIDE SEQUENCE [LARGE SCALE GENOMIC DNA]</scope>
    <source>
        <strain evidence="3 4">KMM 241</strain>
    </source>
</reference>
<dbReference type="InterPro" id="IPR013762">
    <property type="entry name" value="Integrase-like_cat_sf"/>
</dbReference>
<dbReference type="EMBL" id="BAEP01000036">
    <property type="protein sequence ID" value="GAC24088.1"/>
    <property type="molecule type" value="Genomic_DNA"/>
</dbReference>
<feature type="coiled-coil region" evidence="2">
    <location>
        <begin position="394"/>
        <end position="442"/>
    </location>
</feature>
<dbReference type="Proteomes" id="UP000006263">
    <property type="component" value="Unassembled WGS sequence"/>
</dbReference>
<keyword evidence="1" id="KW-0233">DNA recombination</keyword>
<dbReference type="Gene3D" id="1.10.443.10">
    <property type="entry name" value="Intergrase catalytic core"/>
    <property type="match status" value="1"/>
</dbReference>
<dbReference type="GO" id="GO:0015074">
    <property type="term" value="P:DNA integration"/>
    <property type="evidence" value="ECO:0007669"/>
    <property type="project" value="InterPro"/>
</dbReference>
<dbReference type="GO" id="GO:0003677">
    <property type="term" value="F:DNA binding"/>
    <property type="evidence" value="ECO:0007669"/>
    <property type="project" value="InterPro"/>
</dbReference>
<organism evidence="3 4">
    <name type="scientific">Paraglaciecola mesophila KMM 241</name>
    <dbReference type="NCBI Taxonomy" id="1128912"/>
    <lineage>
        <taxon>Bacteria</taxon>
        <taxon>Pseudomonadati</taxon>
        <taxon>Pseudomonadota</taxon>
        <taxon>Gammaproteobacteria</taxon>
        <taxon>Alteromonadales</taxon>
        <taxon>Alteromonadaceae</taxon>
        <taxon>Paraglaciecola</taxon>
    </lineage>
</organism>
<dbReference type="eggNOG" id="COG0582">
    <property type="taxonomic scope" value="Bacteria"/>
</dbReference>
<protein>
    <recommendedName>
        <fullName evidence="5">Tyr recombinase domain-containing protein</fullName>
    </recommendedName>
</protein>
<dbReference type="RefSeq" id="WP_006992239.1">
    <property type="nucleotide sequence ID" value="NZ_BAEP01000036.1"/>
</dbReference>
<evidence type="ECO:0000256" key="1">
    <source>
        <dbReference type="ARBA" id="ARBA00023172"/>
    </source>
</evidence>
<accession>K6Z505</accession>
<evidence type="ECO:0000313" key="4">
    <source>
        <dbReference type="Proteomes" id="UP000006263"/>
    </source>
</evidence>
<dbReference type="AlphaFoldDB" id="K6Z505"/>
<sequence>MISGLIETKVKYDRKDHYVYQNEDGEVLWPPTDFIMEFEGDEKTKNKYRKAIRRLFKYIRSREHDMSWLDMNDEHMERFRNWSLEETKADSRYRGEENLAKQTTNNDFLMPIYAFYYWVQKQGVYGEHILGYSPNNKIFYQITSSLLQRDIAISKGDKPNNNFLYPKLFKNCDNRNYKDRSASEDEFDELIEYIISCFKGYKRASLLLIAQIINMAGGRPVSIASLVRYQFYKETVERELFKEKKDRFDVVPRKAKFGNTMPIRFPVSTALSIMSFIENELEPFLSENDIKRYDGHLFLNPKSHKPYTANDISKIFSEITADLGWPKGKSIYSLRHKFSNEQFDKTLAIAIELGFSADEASIAMQMQKEMTHKSGGSLKNYVESRMRIGQQTEANKQDLKIKALESDKQRLLLETQKAFDIAEQKVAYNQELLKKIEELQSKLSILKQ</sequence>
<dbReference type="GO" id="GO:0006310">
    <property type="term" value="P:DNA recombination"/>
    <property type="evidence" value="ECO:0007669"/>
    <property type="project" value="UniProtKB-KW"/>
</dbReference>
<keyword evidence="2" id="KW-0175">Coiled coil</keyword>
<dbReference type="SUPFAM" id="SSF56349">
    <property type="entry name" value="DNA breaking-rejoining enzymes"/>
    <property type="match status" value="1"/>
</dbReference>
<dbReference type="InterPro" id="IPR011010">
    <property type="entry name" value="DNA_brk_join_enz"/>
</dbReference>
<evidence type="ECO:0000313" key="3">
    <source>
        <dbReference type="EMBL" id="GAC24088.1"/>
    </source>
</evidence>